<feature type="region of interest" description="Disordered" evidence="1">
    <location>
        <begin position="83"/>
        <end position="148"/>
    </location>
</feature>
<reference evidence="2" key="1">
    <citation type="journal article" date="2023" name="GigaByte">
        <title>Genome assembly of the bearded iris, Iris pallida Lam.</title>
        <authorList>
            <person name="Bruccoleri R.E."/>
            <person name="Oakeley E.J."/>
            <person name="Faust A.M.E."/>
            <person name="Altorfer M."/>
            <person name="Dessus-Babus S."/>
            <person name="Burckhardt D."/>
            <person name="Oertli M."/>
            <person name="Naumann U."/>
            <person name="Petersen F."/>
            <person name="Wong J."/>
        </authorList>
    </citation>
    <scope>NUCLEOTIDE SEQUENCE</scope>
    <source>
        <strain evidence="2">GSM-AAB239-AS_SAM_17_03QT</strain>
    </source>
</reference>
<reference evidence="2" key="2">
    <citation type="submission" date="2023-04" db="EMBL/GenBank/DDBJ databases">
        <authorList>
            <person name="Bruccoleri R.E."/>
            <person name="Oakeley E.J."/>
            <person name="Faust A.-M."/>
            <person name="Dessus-Babus S."/>
            <person name="Altorfer M."/>
            <person name="Burckhardt D."/>
            <person name="Oertli M."/>
            <person name="Naumann U."/>
            <person name="Petersen F."/>
            <person name="Wong J."/>
        </authorList>
    </citation>
    <scope>NUCLEOTIDE SEQUENCE</scope>
    <source>
        <strain evidence="2">GSM-AAB239-AS_SAM_17_03QT</strain>
        <tissue evidence="2">Leaf</tissue>
    </source>
</reference>
<feature type="compositionally biased region" description="Basic and acidic residues" evidence="1">
    <location>
        <begin position="1"/>
        <end position="23"/>
    </location>
</feature>
<organism evidence="2 3">
    <name type="scientific">Iris pallida</name>
    <name type="common">Sweet iris</name>
    <dbReference type="NCBI Taxonomy" id="29817"/>
    <lineage>
        <taxon>Eukaryota</taxon>
        <taxon>Viridiplantae</taxon>
        <taxon>Streptophyta</taxon>
        <taxon>Embryophyta</taxon>
        <taxon>Tracheophyta</taxon>
        <taxon>Spermatophyta</taxon>
        <taxon>Magnoliopsida</taxon>
        <taxon>Liliopsida</taxon>
        <taxon>Asparagales</taxon>
        <taxon>Iridaceae</taxon>
        <taxon>Iridoideae</taxon>
        <taxon>Irideae</taxon>
        <taxon>Iris</taxon>
    </lineage>
</organism>
<evidence type="ECO:0000313" key="2">
    <source>
        <dbReference type="EMBL" id="KAJ6826700.1"/>
    </source>
</evidence>
<gene>
    <name evidence="2" type="ORF">M6B38_371215</name>
</gene>
<comment type="caution">
    <text evidence="2">The sequence shown here is derived from an EMBL/GenBank/DDBJ whole genome shotgun (WGS) entry which is preliminary data.</text>
</comment>
<feature type="region of interest" description="Disordered" evidence="1">
    <location>
        <begin position="1"/>
        <end position="66"/>
    </location>
</feature>
<feature type="compositionally biased region" description="Basic and acidic residues" evidence="1">
    <location>
        <begin position="109"/>
        <end position="128"/>
    </location>
</feature>
<evidence type="ECO:0000313" key="3">
    <source>
        <dbReference type="Proteomes" id="UP001140949"/>
    </source>
</evidence>
<sequence length="148" mass="15802">MAAKRWPDLGKDVGTRASRREGGPHGGARRKALPARRPWEEISGQWQGGGAGSGEVRPGNPLVSEVGRGPREYAGWALVVDSPVDESSRSLEAPTSGHGDARCTALGEAVRRTEERHLEEGHRGGESHPKRRLTPGGGSGSDDRGWVR</sequence>
<protein>
    <submittedName>
        <fullName evidence="2">Leucine-rich repeat extensin-like protein 3</fullName>
    </submittedName>
</protein>
<name>A0AAX6GD75_IRIPA</name>
<dbReference type="Proteomes" id="UP001140949">
    <property type="component" value="Unassembled WGS sequence"/>
</dbReference>
<keyword evidence="3" id="KW-1185">Reference proteome</keyword>
<dbReference type="AlphaFoldDB" id="A0AAX6GD75"/>
<evidence type="ECO:0000256" key="1">
    <source>
        <dbReference type="SAM" id="MobiDB-lite"/>
    </source>
</evidence>
<dbReference type="EMBL" id="JANAVB010020602">
    <property type="protein sequence ID" value="KAJ6826700.1"/>
    <property type="molecule type" value="Genomic_DNA"/>
</dbReference>
<accession>A0AAX6GD75</accession>
<proteinExistence type="predicted"/>